<dbReference type="PANTHER" id="PTHR13847">
    <property type="entry name" value="SARCOSINE DEHYDROGENASE-RELATED"/>
    <property type="match status" value="1"/>
</dbReference>
<dbReference type="RefSeq" id="WP_204018364.1">
    <property type="nucleotide sequence ID" value="NZ_BOOG01000060.1"/>
</dbReference>
<dbReference type="Gene3D" id="3.50.50.60">
    <property type="entry name" value="FAD/NAD(P)-binding domain"/>
    <property type="match status" value="1"/>
</dbReference>
<reference evidence="2" key="1">
    <citation type="submission" date="2021-01" db="EMBL/GenBank/DDBJ databases">
        <title>Whole genome shotgun sequence of Sphaerimonospora thailandensis NBRC 107569.</title>
        <authorList>
            <person name="Komaki H."/>
            <person name="Tamura T."/>
        </authorList>
    </citation>
    <scope>NUCLEOTIDE SEQUENCE</scope>
    <source>
        <strain evidence="2">NBRC 107569</strain>
    </source>
</reference>
<evidence type="ECO:0000259" key="1">
    <source>
        <dbReference type="Pfam" id="PF01266"/>
    </source>
</evidence>
<organism evidence="2 3">
    <name type="scientific">Sphaerimonospora thailandensis</name>
    <dbReference type="NCBI Taxonomy" id="795644"/>
    <lineage>
        <taxon>Bacteria</taxon>
        <taxon>Bacillati</taxon>
        <taxon>Actinomycetota</taxon>
        <taxon>Actinomycetes</taxon>
        <taxon>Streptosporangiales</taxon>
        <taxon>Streptosporangiaceae</taxon>
        <taxon>Sphaerimonospora</taxon>
    </lineage>
</organism>
<dbReference type="Gene3D" id="3.30.9.10">
    <property type="entry name" value="D-Amino Acid Oxidase, subunit A, domain 2"/>
    <property type="match status" value="1"/>
</dbReference>
<dbReference type="AlphaFoldDB" id="A0A8J3RDE3"/>
<proteinExistence type="predicted"/>
<protein>
    <submittedName>
        <fullName evidence="2">Oxidoreductase</fullName>
    </submittedName>
</protein>
<dbReference type="GO" id="GO:0005737">
    <property type="term" value="C:cytoplasm"/>
    <property type="evidence" value="ECO:0007669"/>
    <property type="project" value="TreeGrafter"/>
</dbReference>
<evidence type="ECO:0000313" key="3">
    <source>
        <dbReference type="Proteomes" id="UP000610966"/>
    </source>
</evidence>
<dbReference type="InterPro" id="IPR006076">
    <property type="entry name" value="FAD-dep_OxRdtase"/>
</dbReference>
<name>A0A8J3RDE3_9ACTN</name>
<dbReference type="EMBL" id="BOOG01000060">
    <property type="protein sequence ID" value="GIH72719.1"/>
    <property type="molecule type" value="Genomic_DNA"/>
</dbReference>
<accession>A0A8J3RDE3</accession>
<dbReference type="PANTHER" id="PTHR13847:SF281">
    <property type="entry name" value="FAD DEPENDENT OXIDOREDUCTASE DOMAIN-CONTAINING PROTEIN"/>
    <property type="match status" value="1"/>
</dbReference>
<keyword evidence="3" id="KW-1185">Reference proteome</keyword>
<dbReference type="Proteomes" id="UP000610966">
    <property type="component" value="Unassembled WGS sequence"/>
</dbReference>
<dbReference type="SUPFAM" id="SSF51905">
    <property type="entry name" value="FAD/NAD(P)-binding domain"/>
    <property type="match status" value="1"/>
</dbReference>
<comment type="caution">
    <text evidence="2">The sequence shown here is derived from an EMBL/GenBank/DDBJ whole genome shotgun (WGS) entry which is preliminary data.</text>
</comment>
<evidence type="ECO:0000313" key="2">
    <source>
        <dbReference type="EMBL" id="GIH72719.1"/>
    </source>
</evidence>
<gene>
    <name evidence="2" type="ORF">Mth01_49720</name>
</gene>
<dbReference type="InterPro" id="IPR036188">
    <property type="entry name" value="FAD/NAD-bd_sf"/>
</dbReference>
<dbReference type="Pfam" id="PF01266">
    <property type="entry name" value="DAO"/>
    <property type="match status" value="1"/>
</dbReference>
<feature type="domain" description="FAD dependent oxidoreductase" evidence="1">
    <location>
        <begin position="40"/>
        <end position="398"/>
    </location>
</feature>
<sequence>MDPLKALADAERKPYWLDRPIATDPLPPIDAREAAGAVADLAVVGGGFSGLWTALLAKEREPSLDVVLLEGRRIGWAASGRNGGFCAASITHGLGNGLRRWPEEIATLERLGRQNLAEIEATLTRYGIDCSFERTGELHVATEEWQLDGLDEEAEAAASLGLRLDRLDRDQVRAEVDSPTYLGGLWDRDGTAMVDPARLAWGLRDACLRLGVRIFEHTPVRSVRDGGRLLELVTPGGRVRARRVALGTGVFPPLLRRLGHFLVPVYDYALMTEPLPPARLAELGWRNRQGVGDSANQFHYYRLTDDNRILWGGYDAVYHNGGLIKAAHDQRDATFEKLARHFFETFPQLDGVRFSHRWGGVIDTCSRFSAFFGTAYDSRLAYAVGYTGLGVGATRFGANVMLDLLGGPDRAGSDWGGPGFGGGDTERTRLRMVREKPLPFPPEPFRSGVIQLTRWSMARADAHQGRRNAWLRLLDAMGLGFDS</sequence>